<dbReference type="InterPro" id="IPR001516">
    <property type="entry name" value="Proton_antipo_N"/>
</dbReference>
<feature type="transmembrane region" description="Helical" evidence="10">
    <location>
        <begin position="531"/>
        <end position="550"/>
    </location>
</feature>
<feature type="domain" description="NADH:quinone oxidoreductase/Mrp antiporter transmembrane" evidence="11">
    <location>
        <begin position="102"/>
        <end position="372"/>
    </location>
</feature>
<feature type="transmembrane region" description="Helical" evidence="10">
    <location>
        <begin position="261"/>
        <end position="287"/>
    </location>
</feature>
<feature type="domain" description="NADH-Ubiquinone oxidoreductase (complex I) chain 5 N-terminal" evidence="12">
    <location>
        <begin position="37"/>
        <end position="85"/>
    </location>
</feature>
<evidence type="ECO:0000256" key="9">
    <source>
        <dbReference type="ARBA" id="ARBA00049551"/>
    </source>
</evidence>
<feature type="transmembrane region" description="Helical" evidence="10">
    <location>
        <begin position="6"/>
        <end position="24"/>
    </location>
</feature>
<feature type="transmembrane region" description="Helical" evidence="10">
    <location>
        <begin position="205"/>
        <end position="223"/>
    </location>
</feature>
<dbReference type="InterPro" id="IPR003945">
    <property type="entry name" value="NU5C-like"/>
</dbReference>
<feature type="transmembrane region" description="Helical" evidence="10">
    <location>
        <begin position="444"/>
        <end position="463"/>
    </location>
</feature>
<keyword evidence="10" id="KW-0813">Transport</keyword>
<organism evidence="13">
    <name type="scientific">Proterops sp. QL-2014</name>
    <dbReference type="NCBI Taxonomy" id="1491724"/>
    <lineage>
        <taxon>Eukaryota</taxon>
        <taxon>Metazoa</taxon>
        <taxon>Ecdysozoa</taxon>
        <taxon>Arthropoda</taxon>
        <taxon>Hexapoda</taxon>
        <taxon>Insecta</taxon>
        <taxon>Pterygota</taxon>
        <taxon>Neoptera</taxon>
        <taxon>Endopterygota</taxon>
        <taxon>Hymenoptera</taxon>
        <taxon>Apocrita</taxon>
        <taxon>Ichneumonoidea</taxon>
        <taxon>Braconidae</taxon>
        <taxon>Proteropinae</taxon>
        <taxon>Proterops</taxon>
    </lineage>
</organism>
<dbReference type="Pfam" id="PF00361">
    <property type="entry name" value="Proton_antipo_M"/>
    <property type="match status" value="1"/>
</dbReference>
<dbReference type="GO" id="GO:0016020">
    <property type="term" value="C:membrane"/>
    <property type="evidence" value="ECO:0007669"/>
    <property type="project" value="UniProtKB-SubCell"/>
</dbReference>
<dbReference type="EC" id="7.1.1.2" evidence="3 10"/>
<comment type="subcellular location">
    <subcellularLocation>
        <location evidence="2">Membrane</location>
        <topology evidence="2">Multi-pass membrane protein</topology>
    </subcellularLocation>
</comment>
<accession>A0A0U1WEQ1</accession>
<evidence type="ECO:0000256" key="10">
    <source>
        <dbReference type="RuleBase" id="RU003404"/>
    </source>
</evidence>
<dbReference type="Pfam" id="PF00662">
    <property type="entry name" value="Proton_antipo_N"/>
    <property type="match status" value="1"/>
</dbReference>
<keyword evidence="6" id="KW-0249">Electron transport</keyword>
<dbReference type="PANTHER" id="PTHR42829">
    <property type="entry name" value="NADH-UBIQUINONE OXIDOREDUCTASE CHAIN 5"/>
    <property type="match status" value="1"/>
</dbReference>
<dbReference type="PRINTS" id="PR01434">
    <property type="entry name" value="NADHDHGNASE5"/>
</dbReference>
<evidence type="ECO:0000256" key="1">
    <source>
        <dbReference type="ARBA" id="ARBA00003257"/>
    </source>
</evidence>
<dbReference type="GO" id="GO:0003954">
    <property type="term" value="F:NADH dehydrogenase activity"/>
    <property type="evidence" value="ECO:0007669"/>
    <property type="project" value="TreeGrafter"/>
</dbReference>
<evidence type="ECO:0000256" key="2">
    <source>
        <dbReference type="ARBA" id="ARBA00004141"/>
    </source>
</evidence>
<dbReference type="PANTHER" id="PTHR42829:SF2">
    <property type="entry name" value="NADH-UBIQUINONE OXIDOREDUCTASE CHAIN 5"/>
    <property type="match status" value="1"/>
</dbReference>
<keyword evidence="5 10" id="KW-0812">Transmembrane</keyword>
<feature type="transmembrane region" description="Helical" evidence="10">
    <location>
        <begin position="85"/>
        <end position="102"/>
    </location>
</feature>
<feature type="transmembrane region" description="Helical" evidence="10">
    <location>
        <begin position="229"/>
        <end position="249"/>
    </location>
</feature>
<dbReference type="InterPro" id="IPR001750">
    <property type="entry name" value="ND/Mrp_TM"/>
</dbReference>
<evidence type="ECO:0000256" key="6">
    <source>
        <dbReference type="ARBA" id="ARBA00022982"/>
    </source>
</evidence>
<feature type="transmembrane region" description="Helical" evidence="10">
    <location>
        <begin position="499"/>
        <end position="519"/>
    </location>
</feature>
<proteinExistence type="inferred from homology"/>
<keyword evidence="10 13" id="KW-0496">Mitochondrion</keyword>
<evidence type="ECO:0000256" key="5">
    <source>
        <dbReference type="ARBA" id="ARBA00022692"/>
    </source>
</evidence>
<feature type="transmembrane region" description="Helical" evidence="10">
    <location>
        <begin position="138"/>
        <end position="158"/>
    </location>
</feature>
<dbReference type="GO" id="GO:0008137">
    <property type="term" value="F:NADH dehydrogenase (ubiquinone) activity"/>
    <property type="evidence" value="ECO:0007669"/>
    <property type="project" value="UniProtKB-EC"/>
</dbReference>
<comment type="function">
    <text evidence="1">Core subunit of the mitochondrial membrane respiratory chain NADH dehydrogenase (Complex I) that is believed to belong to the minimal assembly required for catalysis. Complex I functions in the transfer of electrons from NADH to the respiratory chain. The immediate electron acceptor for the enzyme is believed to be ubiquinone.</text>
</comment>
<geneLocation type="mitochondrion" evidence="13"/>
<evidence type="ECO:0000256" key="7">
    <source>
        <dbReference type="ARBA" id="ARBA00022989"/>
    </source>
</evidence>
<evidence type="ECO:0000256" key="3">
    <source>
        <dbReference type="ARBA" id="ARBA00012944"/>
    </source>
</evidence>
<evidence type="ECO:0000259" key="11">
    <source>
        <dbReference type="Pfam" id="PF00361"/>
    </source>
</evidence>
<keyword evidence="10" id="KW-0830">Ubiquinone</keyword>
<feature type="transmembrane region" description="Helical" evidence="10">
    <location>
        <begin position="56"/>
        <end position="73"/>
    </location>
</feature>
<feature type="transmembrane region" description="Helical" evidence="10">
    <location>
        <begin position="293"/>
        <end position="311"/>
    </location>
</feature>
<evidence type="ECO:0000259" key="12">
    <source>
        <dbReference type="Pfam" id="PF00662"/>
    </source>
</evidence>
<comment type="catalytic activity">
    <reaction evidence="9 10">
        <text>a ubiquinone + NADH + 5 H(+)(in) = a ubiquinol + NAD(+) + 4 H(+)(out)</text>
        <dbReference type="Rhea" id="RHEA:29091"/>
        <dbReference type="Rhea" id="RHEA-COMP:9565"/>
        <dbReference type="Rhea" id="RHEA-COMP:9566"/>
        <dbReference type="ChEBI" id="CHEBI:15378"/>
        <dbReference type="ChEBI" id="CHEBI:16389"/>
        <dbReference type="ChEBI" id="CHEBI:17976"/>
        <dbReference type="ChEBI" id="CHEBI:57540"/>
        <dbReference type="ChEBI" id="CHEBI:57945"/>
        <dbReference type="EC" id="7.1.1.2"/>
    </reaction>
</comment>
<evidence type="ECO:0000256" key="8">
    <source>
        <dbReference type="ARBA" id="ARBA00023136"/>
    </source>
</evidence>
<dbReference type="AlphaFoldDB" id="A0A0U1WEQ1"/>
<dbReference type="GO" id="GO:0042773">
    <property type="term" value="P:ATP synthesis coupled electron transport"/>
    <property type="evidence" value="ECO:0007669"/>
    <property type="project" value="InterPro"/>
</dbReference>
<dbReference type="GO" id="GO:0015990">
    <property type="term" value="P:electron transport coupled proton transport"/>
    <property type="evidence" value="ECO:0007669"/>
    <property type="project" value="TreeGrafter"/>
</dbReference>
<gene>
    <name evidence="13" type="primary">ND5</name>
</gene>
<keyword evidence="10" id="KW-0520">NAD</keyword>
<dbReference type="EMBL" id="KJ412477">
    <property type="protein sequence ID" value="AHX97871.1"/>
    <property type="molecule type" value="Genomic_DNA"/>
</dbReference>
<feature type="transmembrane region" description="Helical" evidence="10">
    <location>
        <begin position="470"/>
        <end position="487"/>
    </location>
</feature>
<reference evidence="13" key="1">
    <citation type="submission" date="2014-02" db="EMBL/GenBank/DDBJ databases">
        <title>The comparative mitochondrial genomes from Braconidae subfamilies and the phylogeny of the Hymenoptera.</title>
        <authorList>
            <person name="Li Q."/>
            <person name="Wei S.J."/>
            <person name="Chen X.X."/>
        </authorList>
    </citation>
    <scope>NUCLEOTIDE SEQUENCE</scope>
</reference>
<feature type="transmembrane region" description="Helical" evidence="10">
    <location>
        <begin position="164"/>
        <end position="184"/>
    </location>
</feature>
<feature type="transmembrane region" description="Helical" evidence="10">
    <location>
        <begin position="323"/>
        <end position="346"/>
    </location>
</feature>
<evidence type="ECO:0000313" key="13">
    <source>
        <dbReference type="EMBL" id="AHX97871.1"/>
    </source>
</evidence>
<comment type="similarity">
    <text evidence="10">Belongs to the complex I subunit 5 family.</text>
</comment>
<keyword evidence="7 10" id="KW-1133">Transmembrane helix</keyword>
<feature type="transmembrane region" description="Helical" evidence="10">
    <location>
        <begin position="108"/>
        <end position="126"/>
    </location>
</feature>
<sequence length="551" mass="64812">MFYLISFYLFIYNVIMIFIFILMFNFKIIKIFEWSILSFMSMKINFIIYIDWMSVLFINVIFLISSMVVLYSIEYMKMDLNIKYFMYLILIFLSSMILMIISPNMISILVGWDGLGLSSYCLVIFYQNKKSNVSGMVTILSNRIGDICILLMISLMLYKNSWNFLFIINVNGFLLFLIILCSLTKSAQIPFSSWLPMAMSAPTPVSSLVHSSTLVTAGVYMLIRFSHLINMNFMFFLMLISSFTMFMAGMSANFEFDLKKIIALSTLSQLGLMIYSISLNLQMLAFFHLLTHAMFKSLLFLCSGIIIHNFFNHQDIRYMCFSNFNMMFIMMVFHISSFSLCGIPFLSGFYSKDLIIDMYNMSNYSFIFIGIFYMSMFLTVSYTTRLSFYLIVKINNSNCYVNFNLNNMMNYSILILFIMSIIYGSMLNWLMFMSLNKVFLTLKIKLLILLIMLLGILNGLIFFKNCYMMSFFLIKFYNSMFMFPLLLKKNKVNLLKLSNFLLIIQELGWLELLFFKKIINSLMLMMIIKNYMNIFYIILFITILLMLIVYL</sequence>
<keyword evidence="8 10" id="KW-0472">Membrane</keyword>
<feature type="transmembrane region" description="Helical" evidence="10">
    <location>
        <begin position="413"/>
        <end position="432"/>
    </location>
</feature>
<name>A0A0U1WEQ1_9HYME</name>
<evidence type="ECO:0000256" key="4">
    <source>
        <dbReference type="ARBA" id="ARBA00021096"/>
    </source>
</evidence>
<comment type="function">
    <text evidence="10">Core subunit of the mitochondrial membrane respiratory chain NADH dehydrogenase (Complex I) which catalyzes electron transfer from NADH through the respiratory chain, using ubiquinone as an electron acceptor. Essential for the catalytic activity and assembly of complex I.</text>
</comment>
<feature type="transmembrane region" description="Helical" evidence="10">
    <location>
        <begin position="366"/>
        <end position="392"/>
    </location>
</feature>
<protein>
    <recommendedName>
        <fullName evidence="4 10">NADH-ubiquinone oxidoreductase chain 5</fullName>
        <ecNumber evidence="3 10">7.1.1.2</ecNumber>
    </recommendedName>
</protein>